<accession>A0A9Q4KPP9</accession>
<organism evidence="1 2">
    <name type="scientific">Campylobacter ureolyticus</name>
    <dbReference type="NCBI Taxonomy" id="827"/>
    <lineage>
        <taxon>Bacteria</taxon>
        <taxon>Pseudomonadati</taxon>
        <taxon>Campylobacterota</taxon>
        <taxon>Epsilonproteobacteria</taxon>
        <taxon>Campylobacterales</taxon>
        <taxon>Campylobacteraceae</taxon>
        <taxon>Campylobacter</taxon>
    </lineage>
</organism>
<name>A0A9Q4KPP9_9BACT</name>
<evidence type="ECO:0000313" key="1">
    <source>
        <dbReference type="EMBL" id="MCZ6161922.1"/>
    </source>
</evidence>
<dbReference type="Proteomes" id="UP001075461">
    <property type="component" value="Unassembled WGS sequence"/>
</dbReference>
<dbReference type="AlphaFoldDB" id="A0A9Q4KPP9"/>
<gene>
    <name evidence="1" type="ORF">O6B92_06185</name>
</gene>
<sequence>MQITENRIIIDDILKIKEKLENGFKEIYGTDINLSSSTPDGQMIGLFSECLDEVGKCLTFIVQMLDPYLATGQWLDQRVAYAGLLRKHETPSFVDGVVFHGNAGVVIPSDTILVFKDELWKTDYKITLGANGSAVTSITSIDGGATELVENSELKTQNIIIGLDRVIVNGKVAQGEEEESDGDLLIRFLRSHSINNNDDREGLEAYLMSLKGVKQVRVLENYTNATDENGVLPHTLNAIVLGGDKQQIATAILKKKIGGCGIQGKEVVEVDFLGQKRSVYFDRPTKISPKIKLRLKRLVNFTEIDTERIKELLSNYVFKIGEDVYASRMYCLVNEVSGFEILEFLINNNQSLKIAPREICVIEKQDISIEVE</sequence>
<dbReference type="RefSeq" id="WP_269480235.1">
    <property type="nucleotide sequence ID" value="NZ_JAPXGP010000004.1"/>
</dbReference>
<evidence type="ECO:0000313" key="2">
    <source>
        <dbReference type="Proteomes" id="UP001075461"/>
    </source>
</evidence>
<comment type="caution">
    <text evidence="1">The sequence shown here is derived from an EMBL/GenBank/DDBJ whole genome shotgun (WGS) entry which is preliminary data.</text>
</comment>
<proteinExistence type="predicted"/>
<protein>
    <submittedName>
        <fullName evidence="1">Baseplate J/gp47 family protein</fullName>
    </submittedName>
</protein>
<dbReference type="EMBL" id="JAPXGP010000004">
    <property type="protein sequence ID" value="MCZ6161922.1"/>
    <property type="molecule type" value="Genomic_DNA"/>
</dbReference>
<reference evidence="1" key="1">
    <citation type="submission" date="2022-12" db="EMBL/GenBank/DDBJ databases">
        <title>Species Delineation and Comparative Genomics within the Campylobacter ureolyticus Complex.</title>
        <authorList>
            <person name="Maki J."/>
            <person name="Howard M."/>
            <person name="Connelly S."/>
            <person name="Hardy D.J."/>
            <person name="Cameron A."/>
        </authorList>
    </citation>
    <scope>NUCLEOTIDE SEQUENCE</scope>
    <source>
        <strain evidence="1">URMC_786</strain>
    </source>
</reference>